<evidence type="ECO:0000313" key="3">
    <source>
        <dbReference type="Proteomes" id="UP000182190"/>
    </source>
</evidence>
<dbReference type="OrthoDB" id="457159at2"/>
<accession>A0A7Z9BFX7</accession>
<dbReference type="Proteomes" id="UP000182190">
    <property type="component" value="Unassembled WGS sequence"/>
</dbReference>
<reference evidence="2" key="1">
    <citation type="submission" date="2019-10" db="EMBL/GenBank/DDBJ databases">
        <authorList>
            <consortium name="Genoscope - CEA"/>
            <person name="William W."/>
        </authorList>
    </citation>
    <scope>NUCLEOTIDE SEQUENCE [LARGE SCALE GENOMIC DNA]</scope>
    <source>
        <strain evidence="2">BBR_PRJEB10994</strain>
    </source>
</reference>
<organism evidence="2 3">
    <name type="scientific">Planktothrix paucivesiculata PCC 9631</name>
    <dbReference type="NCBI Taxonomy" id="671071"/>
    <lineage>
        <taxon>Bacteria</taxon>
        <taxon>Bacillati</taxon>
        <taxon>Cyanobacteriota</taxon>
        <taxon>Cyanophyceae</taxon>
        <taxon>Oscillatoriophycideae</taxon>
        <taxon>Oscillatoriales</taxon>
        <taxon>Microcoleaceae</taxon>
        <taxon>Planktothrix</taxon>
    </lineage>
</organism>
<protein>
    <submittedName>
        <fullName evidence="2">Uncharacterized protein</fullName>
    </submittedName>
</protein>
<dbReference type="AlphaFoldDB" id="A0A7Z9BFX7"/>
<proteinExistence type="predicted"/>
<keyword evidence="1" id="KW-1133">Transmembrane helix</keyword>
<feature type="transmembrane region" description="Helical" evidence="1">
    <location>
        <begin position="20"/>
        <end position="38"/>
    </location>
</feature>
<evidence type="ECO:0000256" key="1">
    <source>
        <dbReference type="SAM" id="Phobius"/>
    </source>
</evidence>
<dbReference type="EMBL" id="CZCS02000007">
    <property type="protein sequence ID" value="VXD11793.1"/>
    <property type="molecule type" value="Genomic_DNA"/>
</dbReference>
<dbReference type="RefSeq" id="WP_083623435.1">
    <property type="nucleotide sequence ID" value="NZ_LR735026.1"/>
</dbReference>
<keyword evidence="1" id="KW-0472">Membrane</keyword>
<keyword evidence="1" id="KW-0812">Transmembrane</keyword>
<name>A0A7Z9BFX7_9CYAN</name>
<gene>
    <name evidence="2" type="ORF">PL9631_1040019</name>
</gene>
<keyword evidence="3" id="KW-1185">Reference proteome</keyword>
<comment type="caution">
    <text evidence="2">The sequence shown here is derived from an EMBL/GenBank/DDBJ whole genome shotgun (WGS) entry which is preliminary data.</text>
</comment>
<evidence type="ECO:0000313" key="2">
    <source>
        <dbReference type="EMBL" id="VXD11793.1"/>
    </source>
</evidence>
<sequence length="169" mass="19687">MIESLTQKQYRSVTKVSVSMFIISVIFVQFSVAFFGICPKKSSSFSLKSLCPRLPKDPAFYPFLNYPMYARARYEGIKVRQHLLFGVLEDGTEIPITDQELQVSRYLFIEEILPKVLEKDLPFLKEYVKIYEQKHQKKLVKLRLENHPLAITREGVNPVEKTVIVDLML</sequence>